<dbReference type="InterPro" id="IPR039679">
    <property type="entry name" value="NRBF2"/>
</dbReference>
<dbReference type="InterPro" id="IPR033393">
    <property type="entry name" value="NRBF2_MIT"/>
</dbReference>
<protein>
    <recommendedName>
        <fullName evidence="3">Nuclear receptor-binding factor 2 MIT domain-containing protein</fullName>
    </recommendedName>
</protein>
<feature type="coiled-coil region" evidence="1">
    <location>
        <begin position="163"/>
        <end position="190"/>
    </location>
</feature>
<feature type="domain" description="Nuclear receptor-binding factor 2 MIT" evidence="3">
    <location>
        <begin position="3"/>
        <end position="72"/>
    </location>
</feature>
<evidence type="ECO:0000256" key="2">
    <source>
        <dbReference type="SAM" id="MobiDB-lite"/>
    </source>
</evidence>
<sequence>MENSPLLLAHQNDRKADNHIQYKRFDEALTCHKAAAELLLHAMQLTSVTKAVEALRQQYEYHKRQEDIVQVKKVQFEIKKKIMEYRNRRTMQKKTAQKEKKDKDLQWAIFKTMEEADSLLGLLLPKEAPEAEVTAVPGFKRPKDEQTVIEELYTLNTQLRIFITQLLTKLETAERQLEVARIRLEVYENAPPKIIDLPPLDISVNESLEASKYEFPAPASKELQPNTGQSED</sequence>
<gene>
    <name evidence="4" type="ORF">g.34095</name>
    <name evidence="5" type="ORF">g.34096</name>
</gene>
<dbReference type="AlphaFoldDB" id="A0A1B6GK24"/>
<reference evidence="5" key="1">
    <citation type="submission" date="2015-11" db="EMBL/GenBank/DDBJ databases">
        <title>De novo transcriptome assembly of four potential Pierce s Disease insect vectors from Arizona vineyards.</title>
        <authorList>
            <person name="Tassone E.E."/>
        </authorList>
    </citation>
    <scope>NUCLEOTIDE SEQUENCE</scope>
</reference>
<organism evidence="5">
    <name type="scientific">Cuerna arida</name>
    <dbReference type="NCBI Taxonomy" id="1464854"/>
    <lineage>
        <taxon>Eukaryota</taxon>
        <taxon>Metazoa</taxon>
        <taxon>Ecdysozoa</taxon>
        <taxon>Arthropoda</taxon>
        <taxon>Hexapoda</taxon>
        <taxon>Insecta</taxon>
        <taxon>Pterygota</taxon>
        <taxon>Neoptera</taxon>
        <taxon>Paraneoptera</taxon>
        <taxon>Hemiptera</taxon>
        <taxon>Auchenorrhyncha</taxon>
        <taxon>Membracoidea</taxon>
        <taxon>Cicadellidae</taxon>
        <taxon>Cicadellinae</taxon>
        <taxon>Proconiini</taxon>
        <taxon>Cuerna</taxon>
    </lineage>
</organism>
<evidence type="ECO:0000256" key="1">
    <source>
        <dbReference type="SAM" id="Coils"/>
    </source>
</evidence>
<dbReference type="Gene3D" id="1.20.58.80">
    <property type="entry name" value="Phosphotransferase system, lactose/cellobiose-type IIA subunit"/>
    <property type="match status" value="1"/>
</dbReference>
<evidence type="ECO:0000313" key="4">
    <source>
        <dbReference type="EMBL" id="JAS57066.1"/>
    </source>
</evidence>
<dbReference type="PANTHER" id="PTHR14964">
    <property type="entry name" value="NUCLEAR RECEPTOR BINDING FACTOR 2"/>
    <property type="match status" value="1"/>
</dbReference>
<dbReference type="PANTHER" id="PTHR14964:SF2">
    <property type="entry name" value="NUCLEAR RECEPTOR-BINDING FACTOR 2"/>
    <property type="match status" value="1"/>
</dbReference>
<dbReference type="GO" id="GO:0006914">
    <property type="term" value="P:autophagy"/>
    <property type="evidence" value="ECO:0007669"/>
    <property type="project" value="InterPro"/>
</dbReference>
<proteinExistence type="predicted"/>
<dbReference type="Pfam" id="PF17169">
    <property type="entry name" value="NRBF2_MIT"/>
    <property type="match status" value="1"/>
</dbReference>
<feature type="compositionally biased region" description="Polar residues" evidence="2">
    <location>
        <begin position="223"/>
        <end position="232"/>
    </location>
</feature>
<dbReference type="EMBL" id="GECZ01007126">
    <property type="protein sequence ID" value="JAS62643.1"/>
    <property type="molecule type" value="Transcribed_RNA"/>
</dbReference>
<name>A0A1B6GK24_9HEMI</name>
<keyword evidence="1" id="KW-0175">Coiled coil</keyword>
<evidence type="ECO:0000259" key="3">
    <source>
        <dbReference type="Pfam" id="PF17169"/>
    </source>
</evidence>
<evidence type="ECO:0000313" key="5">
    <source>
        <dbReference type="EMBL" id="JAS62643.1"/>
    </source>
</evidence>
<feature type="region of interest" description="Disordered" evidence="2">
    <location>
        <begin position="213"/>
        <end position="232"/>
    </location>
</feature>
<dbReference type="EMBL" id="GECZ01012703">
    <property type="protein sequence ID" value="JAS57066.1"/>
    <property type="molecule type" value="Transcribed_RNA"/>
</dbReference>
<dbReference type="SUPFAM" id="SSF140361">
    <property type="entry name" value="MIT domain-like"/>
    <property type="match status" value="1"/>
</dbReference>
<accession>A0A1B6GK24</accession>